<gene>
    <name evidence="3" type="ORF">AC631_02732</name>
</gene>
<evidence type="ECO:0000256" key="2">
    <source>
        <dbReference type="SAM" id="Phobius"/>
    </source>
</evidence>
<dbReference type="OrthoDB" id="4023174at2759"/>
<evidence type="ECO:0000313" key="4">
    <source>
        <dbReference type="Proteomes" id="UP000054251"/>
    </source>
</evidence>
<evidence type="ECO:0000256" key="1">
    <source>
        <dbReference type="SAM" id="MobiDB-lite"/>
    </source>
</evidence>
<reference evidence="3 4" key="1">
    <citation type="submission" date="2015-11" db="EMBL/GenBank/DDBJ databases">
        <title>The genome of Debaryomyces fabryi.</title>
        <authorList>
            <person name="Tafer H."/>
            <person name="Lopandic K."/>
        </authorList>
    </citation>
    <scope>NUCLEOTIDE SEQUENCE [LARGE SCALE GENOMIC DNA]</scope>
    <source>
        <strain evidence="3 4">CBS 789</strain>
    </source>
</reference>
<keyword evidence="2" id="KW-0812">Transmembrane</keyword>
<proteinExistence type="predicted"/>
<protein>
    <submittedName>
        <fullName evidence="3">Uncharacterized protein</fullName>
    </submittedName>
</protein>
<feature type="transmembrane region" description="Helical" evidence="2">
    <location>
        <begin position="118"/>
        <end position="143"/>
    </location>
</feature>
<name>A0A0V1PZ32_9ASCO</name>
<keyword evidence="2" id="KW-1133">Transmembrane helix</keyword>
<organism evidence="3 4">
    <name type="scientific">Debaryomyces fabryi</name>
    <dbReference type="NCBI Taxonomy" id="58627"/>
    <lineage>
        <taxon>Eukaryota</taxon>
        <taxon>Fungi</taxon>
        <taxon>Dikarya</taxon>
        <taxon>Ascomycota</taxon>
        <taxon>Saccharomycotina</taxon>
        <taxon>Pichiomycetes</taxon>
        <taxon>Debaryomycetaceae</taxon>
        <taxon>Debaryomyces</taxon>
    </lineage>
</organism>
<keyword evidence="2" id="KW-0472">Membrane</keyword>
<dbReference type="GeneID" id="26839741"/>
<dbReference type="AlphaFoldDB" id="A0A0V1PZ32"/>
<evidence type="ECO:0000313" key="3">
    <source>
        <dbReference type="EMBL" id="KSA01511.1"/>
    </source>
</evidence>
<feature type="region of interest" description="Disordered" evidence="1">
    <location>
        <begin position="29"/>
        <end position="53"/>
    </location>
</feature>
<dbReference type="Proteomes" id="UP000054251">
    <property type="component" value="Unassembled WGS sequence"/>
</dbReference>
<dbReference type="RefSeq" id="XP_015467613.1">
    <property type="nucleotide sequence ID" value="XM_015611562.1"/>
</dbReference>
<sequence>MKDNKQNAPAGPQRTPSVLFAPTVDTTNAPFKPSITRARSTSHTIPIASDNKRNHSASISSVCSTESKNDDHLNRLIENDTRNATNASRDAYKGKIKLMDDVDLEKQMIITAGGKREYVMGFVCKLLFLMTIVFGCGVLVFYAL</sequence>
<accession>A0A0V1PZ32</accession>
<comment type="caution">
    <text evidence="3">The sequence shown here is derived from an EMBL/GenBank/DDBJ whole genome shotgun (WGS) entry which is preliminary data.</text>
</comment>
<dbReference type="EMBL" id="LMYN01000051">
    <property type="protein sequence ID" value="KSA01511.1"/>
    <property type="molecule type" value="Genomic_DNA"/>
</dbReference>
<keyword evidence="4" id="KW-1185">Reference proteome</keyword>